<name>B7JPA2_BACC0</name>
<evidence type="ECO:0000313" key="2">
    <source>
        <dbReference type="Proteomes" id="UP000001363"/>
    </source>
</evidence>
<evidence type="ECO:0008006" key="3">
    <source>
        <dbReference type="Google" id="ProtNLM"/>
    </source>
</evidence>
<dbReference type="Proteomes" id="UP000001363">
    <property type="component" value="Chromosome"/>
</dbReference>
<dbReference type="AlphaFoldDB" id="B7JPA2"/>
<dbReference type="RefSeq" id="WP_012614791.1">
    <property type="nucleotide sequence ID" value="NC_011773.1"/>
</dbReference>
<protein>
    <recommendedName>
        <fullName evidence="3">Phage protein</fullName>
    </recommendedName>
</protein>
<evidence type="ECO:0000313" key="1">
    <source>
        <dbReference type="EMBL" id="ACK90166.1"/>
    </source>
</evidence>
<gene>
    <name evidence="1" type="ordered locus">BCAH820_0569</name>
</gene>
<reference evidence="1 2" key="1">
    <citation type="submission" date="2008-10" db="EMBL/GenBank/DDBJ databases">
        <title>Genome sequence of Bacillus cereus AH820.</title>
        <authorList>
            <person name="Dodson R.J."/>
            <person name="Durkin A.S."/>
            <person name="Rosovitz M.J."/>
            <person name="Rasko D.A."/>
            <person name="Hoffmaster A."/>
            <person name="Ravel J."/>
            <person name="Sutton G."/>
        </authorList>
    </citation>
    <scope>NUCLEOTIDE SEQUENCE [LARGE SCALE GENOMIC DNA]</scope>
    <source>
        <strain evidence="1 2">AH820</strain>
    </source>
</reference>
<proteinExistence type="predicted"/>
<organism evidence="1 2">
    <name type="scientific">Bacillus cereus (strain AH820)</name>
    <dbReference type="NCBI Taxonomy" id="405535"/>
    <lineage>
        <taxon>Bacteria</taxon>
        <taxon>Bacillati</taxon>
        <taxon>Bacillota</taxon>
        <taxon>Bacilli</taxon>
        <taxon>Bacillales</taxon>
        <taxon>Bacillaceae</taxon>
        <taxon>Bacillus</taxon>
        <taxon>Bacillus cereus group</taxon>
    </lineage>
</organism>
<sequence>MDQLNYTNNFGKLIRRIQVELMVGLTTHEIYELLENEGHWAPDSLHEAMKLAMEGLQ</sequence>
<dbReference type="KEGG" id="bcu:BCAH820_0569"/>
<dbReference type="EMBL" id="CP001283">
    <property type="protein sequence ID" value="ACK90166.1"/>
    <property type="molecule type" value="Genomic_DNA"/>
</dbReference>
<accession>B7JPA2</accession>
<dbReference type="HOGENOM" id="CLU_2986682_0_0_9"/>